<name>A0AA40CMU5_9PEZI</name>
<keyword evidence="3" id="KW-1185">Reference proteome</keyword>
<dbReference type="Pfam" id="PF09362">
    <property type="entry name" value="DUF1996"/>
    <property type="match status" value="1"/>
</dbReference>
<dbReference type="PANTHER" id="PTHR43662:SF6">
    <property type="entry name" value="DUF1996 DOMAIN-CONTAINING PROTEIN"/>
    <property type="match status" value="1"/>
</dbReference>
<dbReference type="AlphaFoldDB" id="A0AA40CMU5"/>
<accession>A0AA40CMU5</accession>
<sequence length="327" mass="36497">MLRFGCSQIVVERLDPLVNPGETPSTHMHQIVGGNAFKASMPYSDIAKLATCTSCFFKEDLSNYWTANLYFRARNGSYKRVPQIANQFNDGDNAGITIYYTSSGPNATTAFRPGFRMLTGDSQRRTSENLGKNMQQCYRCYTEKDWGGSMYSPCMDPKWDTDHLPKQRCVGGIRSNIIFPQCWDGKNLDSPNHRDHVAHPIGGPVSFANVGAKCPESHPIKIPQVMLEIMWDTSGFNGPDDWPEDGSQPLYLSTGDNSGFGQHGDYVFGWEDDSLQKAMDNGCYLRTCPQLKAQQIKEKNLCTVPTSYKEELDGWLDELPGGGEPLS</sequence>
<gene>
    <name evidence="2" type="ORF">B0T16DRAFT_332593</name>
</gene>
<comment type="caution">
    <text evidence="2">The sequence shown here is derived from an EMBL/GenBank/DDBJ whole genome shotgun (WGS) entry which is preliminary data.</text>
</comment>
<proteinExistence type="predicted"/>
<evidence type="ECO:0000313" key="3">
    <source>
        <dbReference type="Proteomes" id="UP001174936"/>
    </source>
</evidence>
<dbReference type="InterPro" id="IPR018535">
    <property type="entry name" value="DUF1996"/>
</dbReference>
<organism evidence="2 3">
    <name type="scientific">Cercophora newfieldiana</name>
    <dbReference type="NCBI Taxonomy" id="92897"/>
    <lineage>
        <taxon>Eukaryota</taxon>
        <taxon>Fungi</taxon>
        <taxon>Dikarya</taxon>
        <taxon>Ascomycota</taxon>
        <taxon>Pezizomycotina</taxon>
        <taxon>Sordariomycetes</taxon>
        <taxon>Sordariomycetidae</taxon>
        <taxon>Sordariales</taxon>
        <taxon>Lasiosphaeriaceae</taxon>
        <taxon>Cercophora</taxon>
    </lineage>
</organism>
<feature type="domain" description="DUF1996" evidence="1">
    <location>
        <begin position="15"/>
        <end position="270"/>
    </location>
</feature>
<dbReference type="EMBL" id="JAULSV010000005">
    <property type="protein sequence ID" value="KAK0644345.1"/>
    <property type="molecule type" value="Genomic_DNA"/>
</dbReference>
<evidence type="ECO:0000259" key="1">
    <source>
        <dbReference type="Pfam" id="PF09362"/>
    </source>
</evidence>
<dbReference type="Proteomes" id="UP001174936">
    <property type="component" value="Unassembled WGS sequence"/>
</dbReference>
<evidence type="ECO:0000313" key="2">
    <source>
        <dbReference type="EMBL" id="KAK0644345.1"/>
    </source>
</evidence>
<reference evidence="2" key="1">
    <citation type="submission" date="2023-06" db="EMBL/GenBank/DDBJ databases">
        <title>Genome-scale phylogeny and comparative genomics of the fungal order Sordariales.</title>
        <authorList>
            <consortium name="Lawrence Berkeley National Laboratory"/>
            <person name="Hensen N."/>
            <person name="Bonometti L."/>
            <person name="Westerberg I."/>
            <person name="Brannstrom I.O."/>
            <person name="Guillou S."/>
            <person name="Cros-Aarteil S."/>
            <person name="Calhoun S."/>
            <person name="Haridas S."/>
            <person name="Kuo A."/>
            <person name="Mondo S."/>
            <person name="Pangilinan J."/>
            <person name="Riley R."/>
            <person name="Labutti K."/>
            <person name="Andreopoulos B."/>
            <person name="Lipzen A."/>
            <person name="Chen C."/>
            <person name="Yanf M."/>
            <person name="Daum C."/>
            <person name="Ng V."/>
            <person name="Clum A."/>
            <person name="Steindorff A."/>
            <person name="Ohm R."/>
            <person name="Martin F."/>
            <person name="Silar P."/>
            <person name="Natvig D."/>
            <person name="Lalanne C."/>
            <person name="Gautier V."/>
            <person name="Ament-Velasquez S.L."/>
            <person name="Kruys A."/>
            <person name="Hutchinson M.I."/>
            <person name="Powell A.J."/>
            <person name="Barry K."/>
            <person name="Miller A.N."/>
            <person name="Grigoriev I.V."/>
            <person name="Debuchy R."/>
            <person name="Gladieux P."/>
            <person name="Thoren M.H."/>
            <person name="Johannesson H."/>
        </authorList>
    </citation>
    <scope>NUCLEOTIDE SEQUENCE</scope>
    <source>
        <strain evidence="2">SMH2532-1</strain>
    </source>
</reference>
<dbReference type="PANTHER" id="PTHR43662">
    <property type="match status" value="1"/>
</dbReference>
<protein>
    <recommendedName>
        <fullName evidence="1">DUF1996 domain-containing protein</fullName>
    </recommendedName>
</protein>